<dbReference type="Gene3D" id="3.40.30.10">
    <property type="entry name" value="Glutaredoxin"/>
    <property type="match status" value="1"/>
</dbReference>
<keyword evidence="2" id="KW-1185">Reference proteome</keyword>
<dbReference type="InterPro" id="IPR036249">
    <property type="entry name" value="Thioredoxin-like_sf"/>
</dbReference>
<sequence length="131" mass="14657">MDRAGVRLVCVGVGPPESAAKFCDSLGFPKDAMFCDPDRNLYKQLSLHSGVGRTLFSPKTFTSVFRRGMDTFRKAMKNYDKSLLKPPQQDMAWQQGGLFVFDDKKQIVYSHQDQATADHAPMPEVMNACCS</sequence>
<evidence type="ECO:0000313" key="1">
    <source>
        <dbReference type="EMBL" id="KAK9819433.1"/>
    </source>
</evidence>
<comment type="caution">
    <text evidence="1">The sequence shown here is derived from an EMBL/GenBank/DDBJ whole genome shotgun (WGS) entry which is preliminary data.</text>
</comment>
<dbReference type="InterPro" id="IPR032801">
    <property type="entry name" value="PXL2A/B/C"/>
</dbReference>
<dbReference type="EMBL" id="JALJOS010000047">
    <property type="protein sequence ID" value="KAK9819433.1"/>
    <property type="molecule type" value="Genomic_DNA"/>
</dbReference>
<dbReference type="PANTHER" id="PTHR28630">
    <property type="match status" value="1"/>
</dbReference>
<organism evidence="1 2">
    <name type="scientific">Apatococcus lobatus</name>
    <dbReference type="NCBI Taxonomy" id="904363"/>
    <lineage>
        <taxon>Eukaryota</taxon>
        <taxon>Viridiplantae</taxon>
        <taxon>Chlorophyta</taxon>
        <taxon>core chlorophytes</taxon>
        <taxon>Trebouxiophyceae</taxon>
        <taxon>Chlorellales</taxon>
        <taxon>Chlorellaceae</taxon>
        <taxon>Apatococcus</taxon>
    </lineage>
</organism>
<dbReference type="Proteomes" id="UP001438707">
    <property type="component" value="Unassembled WGS sequence"/>
</dbReference>
<proteinExistence type="predicted"/>
<dbReference type="Pfam" id="PF13911">
    <property type="entry name" value="AhpC-TSA_2"/>
    <property type="match status" value="1"/>
</dbReference>
<evidence type="ECO:0000313" key="2">
    <source>
        <dbReference type="Proteomes" id="UP001438707"/>
    </source>
</evidence>
<name>A0AAW1QDF7_9CHLO</name>
<dbReference type="GO" id="GO:0009507">
    <property type="term" value="C:chloroplast"/>
    <property type="evidence" value="ECO:0007669"/>
    <property type="project" value="TreeGrafter"/>
</dbReference>
<gene>
    <name evidence="1" type="ORF">WJX74_003692</name>
</gene>
<dbReference type="SUPFAM" id="SSF52833">
    <property type="entry name" value="Thioredoxin-like"/>
    <property type="match status" value="1"/>
</dbReference>
<reference evidence="1 2" key="1">
    <citation type="journal article" date="2024" name="Nat. Commun.">
        <title>Phylogenomics reveals the evolutionary origins of lichenization in chlorophyte algae.</title>
        <authorList>
            <person name="Puginier C."/>
            <person name="Libourel C."/>
            <person name="Otte J."/>
            <person name="Skaloud P."/>
            <person name="Haon M."/>
            <person name="Grisel S."/>
            <person name="Petersen M."/>
            <person name="Berrin J.G."/>
            <person name="Delaux P.M."/>
            <person name="Dal Grande F."/>
            <person name="Keller J."/>
        </authorList>
    </citation>
    <scope>NUCLEOTIDE SEQUENCE [LARGE SCALE GENOMIC DNA]</scope>
    <source>
        <strain evidence="1 2">SAG 2145</strain>
    </source>
</reference>
<dbReference type="PANTHER" id="PTHR28630:SF23">
    <property type="entry name" value="THIOREDOXIN SUPERFAMILY PROTEIN"/>
    <property type="match status" value="1"/>
</dbReference>
<dbReference type="AlphaFoldDB" id="A0AAW1QDF7"/>
<accession>A0AAW1QDF7</accession>
<protein>
    <submittedName>
        <fullName evidence="1">Uncharacterized protein</fullName>
    </submittedName>
</protein>